<accession>A0ABS9GAV1</accession>
<name>A0ABS9GAV1_9PSED</name>
<reference evidence="1 2" key="1">
    <citation type="submission" date="2019-11" db="EMBL/GenBank/DDBJ databases">
        <title>Epiphytic Pseudomonas syringae from cherry orchards.</title>
        <authorList>
            <person name="Hulin M.T."/>
        </authorList>
    </citation>
    <scope>NUCLEOTIDE SEQUENCE [LARGE SCALE GENOMIC DNA]</scope>
    <source>
        <strain evidence="1 2">PA-5-11C</strain>
    </source>
</reference>
<dbReference type="EMBL" id="WKCM01000039">
    <property type="protein sequence ID" value="MCF5320663.1"/>
    <property type="molecule type" value="Genomic_DNA"/>
</dbReference>
<gene>
    <name evidence="1" type="ORF">GIW13_20465</name>
</gene>
<keyword evidence="2" id="KW-1185">Reference proteome</keyword>
<dbReference type="RefSeq" id="WP_122686605.1">
    <property type="nucleotide sequence ID" value="NZ_WKCH01000033.1"/>
</dbReference>
<protein>
    <submittedName>
        <fullName evidence="1">Uncharacterized protein</fullName>
    </submittedName>
</protein>
<organism evidence="1 2">
    <name type="scientific">Pseudomonas simiae</name>
    <dbReference type="NCBI Taxonomy" id="321846"/>
    <lineage>
        <taxon>Bacteria</taxon>
        <taxon>Pseudomonadati</taxon>
        <taxon>Pseudomonadota</taxon>
        <taxon>Gammaproteobacteria</taxon>
        <taxon>Pseudomonadales</taxon>
        <taxon>Pseudomonadaceae</taxon>
        <taxon>Pseudomonas</taxon>
    </lineage>
</organism>
<evidence type="ECO:0000313" key="2">
    <source>
        <dbReference type="Proteomes" id="UP000814078"/>
    </source>
</evidence>
<comment type="caution">
    <text evidence="1">The sequence shown here is derived from an EMBL/GenBank/DDBJ whole genome shotgun (WGS) entry which is preliminary data.</text>
</comment>
<proteinExistence type="predicted"/>
<sequence>MSAYTGLSCTFSYLIREHGSEKVYDWIFEAAQQAAKKEEPDFHLSDALSYLAAAVVSNEVSEAESKVPEVARFLKNKIEETQTAYDELVAAADLIKFNDLEFSDYLEEIEHPLARLSRPRFSTPQQPVRSIRKKIEEFQGAEKTEYQWISVDKFMTEEFPSIIELQINLYKDFTTYSSHREDDHPANWKASPFAYLRVKKGQLYRLLGLKSLYKETADQLQIIKELAAKFKAAVSSEQAAHNEYDKARSAIEQKIPDDLGRHIPYDVIESIRNKAPKP</sequence>
<dbReference type="Proteomes" id="UP000814078">
    <property type="component" value="Unassembled WGS sequence"/>
</dbReference>
<evidence type="ECO:0000313" key="1">
    <source>
        <dbReference type="EMBL" id="MCF5320663.1"/>
    </source>
</evidence>